<sequence length="93" mass="10590">MQYIYTHLCSARGFICFCALIGPLSFSLFLPPPSFFTPIISALSVLFLHFLSLYLTHFFRSHMPQPPDSSPFQSVLDEYMGIAAWTEDRGCTF</sequence>
<keyword evidence="1" id="KW-0472">Membrane</keyword>
<proteinExistence type="predicted"/>
<evidence type="ECO:0000313" key="2">
    <source>
        <dbReference type="EMBL" id="KAK7356910.1"/>
    </source>
</evidence>
<keyword evidence="3" id="KW-1185">Reference proteome</keyword>
<feature type="transmembrane region" description="Helical" evidence="1">
    <location>
        <begin position="35"/>
        <end position="55"/>
    </location>
</feature>
<dbReference type="AlphaFoldDB" id="A0AAN9ML98"/>
<dbReference type="EMBL" id="JAYMYR010000006">
    <property type="protein sequence ID" value="KAK7356910.1"/>
    <property type="molecule type" value="Genomic_DNA"/>
</dbReference>
<comment type="caution">
    <text evidence="2">The sequence shown here is derived from an EMBL/GenBank/DDBJ whole genome shotgun (WGS) entry which is preliminary data.</text>
</comment>
<feature type="transmembrane region" description="Helical" evidence="1">
    <location>
        <begin position="12"/>
        <end position="29"/>
    </location>
</feature>
<name>A0AAN9ML98_PHACN</name>
<gene>
    <name evidence="2" type="ORF">VNO80_16190</name>
</gene>
<organism evidence="2 3">
    <name type="scientific">Phaseolus coccineus</name>
    <name type="common">Scarlet runner bean</name>
    <name type="synonym">Phaseolus multiflorus</name>
    <dbReference type="NCBI Taxonomy" id="3886"/>
    <lineage>
        <taxon>Eukaryota</taxon>
        <taxon>Viridiplantae</taxon>
        <taxon>Streptophyta</taxon>
        <taxon>Embryophyta</taxon>
        <taxon>Tracheophyta</taxon>
        <taxon>Spermatophyta</taxon>
        <taxon>Magnoliopsida</taxon>
        <taxon>eudicotyledons</taxon>
        <taxon>Gunneridae</taxon>
        <taxon>Pentapetalae</taxon>
        <taxon>rosids</taxon>
        <taxon>fabids</taxon>
        <taxon>Fabales</taxon>
        <taxon>Fabaceae</taxon>
        <taxon>Papilionoideae</taxon>
        <taxon>50 kb inversion clade</taxon>
        <taxon>NPAAA clade</taxon>
        <taxon>indigoferoid/millettioid clade</taxon>
        <taxon>Phaseoleae</taxon>
        <taxon>Phaseolus</taxon>
    </lineage>
</organism>
<protein>
    <submittedName>
        <fullName evidence="2">Uncharacterized protein</fullName>
    </submittedName>
</protein>
<dbReference type="Proteomes" id="UP001374584">
    <property type="component" value="Unassembled WGS sequence"/>
</dbReference>
<evidence type="ECO:0000313" key="3">
    <source>
        <dbReference type="Proteomes" id="UP001374584"/>
    </source>
</evidence>
<keyword evidence="1" id="KW-0812">Transmembrane</keyword>
<evidence type="ECO:0000256" key="1">
    <source>
        <dbReference type="SAM" id="Phobius"/>
    </source>
</evidence>
<reference evidence="2 3" key="1">
    <citation type="submission" date="2024-01" db="EMBL/GenBank/DDBJ databases">
        <title>The genomes of 5 underutilized Papilionoideae crops provide insights into root nodulation and disease resistanc.</title>
        <authorList>
            <person name="Jiang F."/>
        </authorList>
    </citation>
    <scope>NUCLEOTIDE SEQUENCE [LARGE SCALE GENOMIC DNA]</scope>
    <source>
        <strain evidence="2">JINMINGXINNONG_FW02</strain>
        <tissue evidence="2">Leaves</tissue>
    </source>
</reference>
<accession>A0AAN9ML98</accession>
<keyword evidence="1" id="KW-1133">Transmembrane helix</keyword>